<evidence type="ECO:0000256" key="1">
    <source>
        <dbReference type="SAM" id="Phobius"/>
    </source>
</evidence>
<feature type="transmembrane region" description="Helical" evidence="1">
    <location>
        <begin position="26"/>
        <end position="47"/>
    </location>
</feature>
<keyword evidence="3" id="KW-1185">Reference proteome</keyword>
<evidence type="ECO:0000313" key="3">
    <source>
        <dbReference type="Proteomes" id="UP000593626"/>
    </source>
</evidence>
<name>A0A7S8CB87_9BACI</name>
<dbReference type="AlphaFoldDB" id="A0A7S8CB87"/>
<dbReference type="NCBIfam" id="NF041644">
    <property type="entry name" value="CBO0543_fam"/>
    <property type="match status" value="1"/>
</dbReference>
<feature type="transmembrane region" description="Helical" evidence="1">
    <location>
        <begin position="126"/>
        <end position="144"/>
    </location>
</feature>
<proteinExistence type="predicted"/>
<reference evidence="2 3" key="1">
    <citation type="submission" date="2019-07" db="EMBL/GenBank/DDBJ databases">
        <title>Genome sequence of 2 isolates from Red Sea Mangroves.</title>
        <authorList>
            <person name="Sefrji F."/>
            <person name="Michoud G."/>
            <person name="Merlino G."/>
            <person name="Daffonchio D."/>
        </authorList>
    </citation>
    <scope>NUCLEOTIDE SEQUENCE [LARGE SCALE GENOMIC DNA]</scope>
    <source>
        <strain evidence="2 3">R1DC41</strain>
    </source>
</reference>
<dbReference type="RefSeq" id="WP_239674307.1">
    <property type="nucleotide sequence ID" value="NZ_CP049742.1"/>
</dbReference>
<accession>A0A7S8CB87</accession>
<dbReference type="KEGG" id="mcui:G8O30_07250"/>
<dbReference type="Proteomes" id="UP000593626">
    <property type="component" value="Chromosome"/>
</dbReference>
<keyword evidence="1" id="KW-1133">Transmembrane helix</keyword>
<gene>
    <name evidence="2" type="ORF">G8O30_07250</name>
</gene>
<keyword evidence="1" id="KW-0472">Membrane</keyword>
<keyword evidence="1" id="KW-0812">Transmembrane</keyword>
<dbReference type="EMBL" id="CP049742">
    <property type="protein sequence ID" value="QPC46773.1"/>
    <property type="molecule type" value="Genomic_DNA"/>
</dbReference>
<protein>
    <submittedName>
        <fullName evidence="2">Uncharacterized protein</fullName>
    </submittedName>
</protein>
<feature type="transmembrane region" description="Helical" evidence="1">
    <location>
        <begin position="68"/>
        <end position="85"/>
    </location>
</feature>
<evidence type="ECO:0000313" key="2">
    <source>
        <dbReference type="EMBL" id="QPC46773.1"/>
    </source>
</evidence>
<sequence>MDKILLKGLILACCAAAPFLFKRRNMYELFVVFFSKGVVSTLLDAYVVNSKRIAYPVRPFPDVFKTNIVFDMLFFPLCSVLWIRQCYKDSVTGVLWKSLTWSIPMSGAQWVLQRYTNLLEWRRWNVLYTFVSVTFTLIIIRILIEVLRRLQPSTFSRKTFL</sequence>
<organism evidence="2 3">
    <name type="scientific">Mangrovibacillus cuniculi</name>
    <dbReference type="NCBI Taxonomy" id="2593652"/>
    <lineage>
        <taxon>Bacteria</taxon>
        <taxon>Bacillati</taxon>
        <taxon>Bacillota</taxon>
        <taxon>Bacilli</taxon>
        <taxon>Bacillales</taxon>
        <taxon>Bacillaceae</taxon>
        <taxon>Mangrovibacillus</taxon>
    </lineage>
</organism>
<dbReference type="InterPro" id="IPR048147">
    <property type="entry name" value="CBO0543-like"/>
</dbReference>